<evidence type="ECO:0000256" key="1">
    <source>
        <dbReference type="ARBA" id="ARBA00023015"/>
    </source>
</evidence>
<dbReference type="InterPro" id="IPR020449">
    <property type="entry name" value="Tscrpt_reg_AraC-type_HTH"/>
</dbReference>
<evidence type="ECO:0000313" key="6">
    <source>
        <dbReference type="Proteomes" id="UP000251993"/>
    </source>
</evidence>
<proteinExistence type="predicted"/>
<dbReference type="PRINTS" id="PR00032">
    <property type="entry name" value="HTHARAC"/>
</dbReference>
<dbReference type="InterPro" id="IPR018062">
    <property type="entry name" value="HTH_AraC-typ_CS"/>
</dbReference>
<keyword evidence="3" id="KW-0804">Transcription</keyword>
<dbReference type="InterPro" id="IPR018060">
    <property type="entry name" value="HTH_AraC"/>
</dbReference>
<dbReference type="Proteomes" id="UP000251993">
    <property type="component" value="Chromosome"/>
</dbReference>
<protein>
    <submittedName>
        <fullName evidence="5">AraC family transcriptional regulator</fullName>
    </submittedName>
</protein>
<dbReference type="GO" id="GO:0043565">
    <property type="term" value="F:sequence-specific DNA binding"/>
    <property type="evidence" value="ECO:0007669"/>
    <property type="project" value="InterPro"/>
</dbReference>
<evidence type="ECO:0000313" key="5">
    <source>
        <dbReference type="EMBL" id="AXE18795.1"/>
    </source>
</evidence>
<evidence type="ECO:0000259" key="4">
    <source>
        <dbReference type="PROSITE" id="PS01124"/>
    </source>
</evidence>
<dbReference type="OrthoDB" id="1007602at2"/>
<dbReference type="RefSeq" id="WP_114067577.1">
    <property type="nucleotide sequence ID" value="NZ_CP030850.1"/>
</dbReference>
<dbReference type="SUPFAM" id="SSF46689">
    <property type="entry name" value="Homeodomain-like"/>
    <property type="match status" value="2"/>
</dbReference>
<accession>A0A344TJH4</accession>
<dbReference type="EMBL" id="CP030850">
    <property type="protein sequence ID" value="AXE18795.1"/>
    <property type="molecule type" value="Genomic_DNA"/>
</dbReference>
<keyword evidence="6" id="KW-1185">Reference proteome</keyword>
<keyword evidence="2" id="KW-0238">DNA-binding</keyword>
<dbReference type="InterPro" id="IPR009057">
    <property type="entry name" value="Homeodomain-like_sf"/>
</dbReference>
<gene>
    <name evidence="5" type="ORF">DR864_14075</name>
</gene>
<dbReference type="Gene3D" id="1.10.10.60">
    <property type="entry name" value="Homeodomain-like"/>
    <property type="match status" value="2"/>
</dbReference>
<dbReference type="PROSITE" id="PS01124">
    <property type="entry name" value="HTH_ARAC_FAMILY_2"/>
    <property type="match status" value="1"/>
</dbReference>
<sequence length="293" mass="34215">MSTHKFAFNSTFSLLNVDYVQLNKSWNYKHIISPFYRLYLIDEGHGTLSNTTQNVTLEGHFLYLIPSFTQCSYYCPNDLSQYYLHILEATSDEVSFFVGNRKIFKIPANSDDFRHFKRLITLNPERGLFKSTDPKEYEKRPIIQEFQELNNRVSLSAYVETQGIILQLLSRFIGTEDFCSDSETTLSYKVSETIRYIQQNLQTNLTVAFLAERVHQNADYFSRIFKESTGERPAAYIQLKRVERAQFLIITTDLTFNEIAAETGFESLAYFSRTFKKVTGQTPSVYRKNNRRV</sequence>
<name>A0A344TJH4_9BACT</name>
<dbReference type="Pfam" id="PF12833">
    <property type="entry name" value="HTH_18"/>
    <property type="match status" value="1"/>
</dbReference>
<dbReference type="PANTHER" id="PTHR43280:SF2">
    <property type="entry name" value="HTH-TYPE TRANSCRIPTIONAL REGULATOR EXSA"/>
    <property type="match status" value="1"/>
</dbReference>
<dbReference type="GO" id="GO:0003700">
    <property type="term" value="F:DNA-binding transcription factor activity"/>
    <property type="evidence" value="ECO:0007669"/>
    <property type="project" value="InterPro"/>
</dbReference>
<dbReference type="SMART" id="SM00342">
    <property type="entry name" value="HTH_ARAC"/>
    <property type="match status" value="1"/>
</dbReference>
<organism evidence="5 6">
    <name type="scientific">Runella rosea</name>
    <dbReference type="NCBI Taxonomy" id="2259595"/>
    <lineage>
        <taxon>Bacteria</taxon>
        <taxon>Pseudomonadati</taxon>
        <taxon>Bacteroidota</taxon>
        <taxon>Cytophagia</taxon>
        <taxon>Cytophagales</taxon>
        <taxon>Spirosomataceae</taxon>
        <taxon>Runella</taxon>
    </lineage>
</organism>
<dbReference type="PROSITE" id="PS00041">
    <property type="entry name" value="HTH_ARAC_FAMILY_1"/>
    <property type="match status" value="1"/>
</dbReference>
<dbReference type="AlphaFoldDB" id="A0A344TJH4"/>
<keyword evidence="1" id="KW-0805">Transcription regulation</keyword>
<reference evidence="5 6" key="1">
    <citation type="submission" date="2018-07" db="EMBL/GenBank/DDBJ databases">
        <title>Genome sequencing of Runella.</title>
        <authorList>
            <person name="Baek M.-G."/>
            <person name="Yi H."/>
        </authorList>
    </citation>
    <scope>NUCLEOTIDE SEQUENCE [LARGE SCALE GENOMIC DNA]</scope>
    <source>
        <strain evidence="5 6">HYN0085</strain>
    </source>
</reference>
<dbReference type="PANTHER" id="PTHR43280">
    <property type="entry name" value="ARAC-FAMILY TRANSCRIPTIONAL REGULATOR"/>
    <property type="match status" value="1"/>
</dbReference>
<dbReference type="KEGG" id="run:DR864_14075"/>
<evidence type="ECO:0000256" key="2">
    <source>
        <dbReference type="ARBA" id="ARBA00023125"/>
    </source>
</evidence>
<evidence type="ECO:0000256" key="3">
    <source>
        <dbReference type="ARBA" id="ARBA00023163"/>
    </source>
</evidence>
<feature type="domain" description="HTH araC/xylS-type" evidence="4">
    <location>
        <begin position="191"/>
        <end position="289"/>
    </location>
</feature>